<dbReference type="Pfam" id="PF02201">
    <property type="entry name" value="SWIB"/>
    <property type="match status" value="1"/>
</dbReference>
<feature type="region of interest" description="Disordered" evidence="1">
    <location>
        <begin position="1"/>
        <end position="39"/>
    </location>
</feature>
<dbReference type="PROSITE" id="PS51925">
    <property type="entry name" value="SWIB_MDM2"/>
    <property type="match status" value="1"/>
</dbReference>
<feature type="region of interest" description="Disordered" evidence="1">
    <location>
        <begin position="660"/>
        <end position="679"/>
    </location>
</feature>
<name>A0A139AMG2_GONPJ</name>
<evidence type="ECO:0000313" key="4">
    <source>
        <dbReference type="Proteomes" id="UP000070544"/>
    </source>
</evidence>
<dbReference type="InterPro" id="IPR003121">
    <property type="entry name" value="SWIB_MDM2_domain"/>
</dbReference>
<dbReference type="EMBL" id="KQ965745">
    <property type="protein sequence ID" value="KXS17713.1"/>
    <property type="molecule type" value="Genomic_DNA"/>
</dbReference>
<keyword evidence="4" id="KW-1185">Reference proteome</keyword>
<dbReference type="Proteomes" id="UP000070544">
    <property type="component" value="Unassembled WGS sequence"/>
</dbReference>
<dbReference type="InterPro" id="IPR036885">
    <property type="entry name" value="SWIB_MDM2_dom_sf"/>
</dbReference>
<dbReference type="CDD" id="cd10567">
    <property type="entry name" value="SWIB-MDM2_like"/>
    <property type="match status" value="1"/>
</dbReference>
<dbReference type="OrthoDB" id="10263741at2759"/>
<reference evidence="3 4" key="1">
    <citation type="journal article" date="2015" name="Genome Biol. Evol.">
        <title>Phylogenomic analyses indicate that early fungi evolved digesting cell walls of algal ancestors of land plants.</title>
        <authorList>
            <person name="Chang Y."/>
            <person name="Wang S."/>
            <person name="Sekimoto S."/>
            <person name="Aerts A.L."/>
            <person name="Choi C."/>
            <person name="Clum A."/>
            <person name="LaButti K.M."/>
            <person name="Lindquist E.A."/>
            <person name="Yee Ngan C."/>
            <person name="Ohm R.A."/>
            <person name="Salamov A.A."/>
            <person name="Grigoriev I.V."/>
            <person name="Spatafora J.W."/>
            <person name="Berbee M.L."/>
        </authorList>
    </citation>
    <scope>NUCLEOTIDE SEQUENCE [LARGE SCALE GENOMIC DNA]</scope>
    <source>
        <strain evidence="3 4">JEL478</strain>
    </source>
</reference>
<evidence type="ECO:0000259" key="2">
    <source>
        <dbReference type="PROSITE" id="PS51925"/>
    </source>
</evidence>
<evidence type="ECO:0000256" key="1">
    <source>
        <dbReference type="SAM" id="MobiDB-lite"/>
    </source>
</evidence>
<dbReference type="AlphaFoldDB" id="A0A139AMG2"/>
<dbReference type="SUPFAM" id="SSF47592">
    <property type="entry name" value="SWIB/MDM2 domain"/>
    <property type="match status" value="1"/>
</dbReference>
<protein>
    <recommendedName>
        <fullName evidence="2">DM2 domain-containing protein</fullName>
    </recommendedName>
</protein>
<accession>A0A139AMG2</accession>
<dbReference type="PANTHER" id="PTHR13844">
    <property type="entry name" value="SWI/SNF-RELATED MATRIX-ASSOCIATED ACTIN-DEPENDENT REGULATOR OF CHROMATIN SUBFAMILY D"/>
    <property type="match status" value="1"/>
</dbReference>
<feature type="domain" description="DM2" evidence="2">
    <location>
        <begin position="411"/>
        <end position="498"/>
    </location>
</feature>
<sequence>MQTPGGPGVGGFGSARPNGGGGRGGGNPFTVPPSSRPGNVFLLPSGQAIQQPSIANWPLNMNQFATPHMRHNIAQAAMAVAQQQQFKSANGVSSRPSGTSASVAPGGMNPNGIGLGLGIGQINGASVSQPGVGGQTGVGLGAISGFQAVHSTTQGAAGIPGQAQSQAQQPQIQAYTLGSAPVSQNDPMTQSYSSWLLALPPPRAPRRARRPHLRHLPSNISTSHPTLADLYSQALETESSIDVALSARRFGASPVTGLGAQVGKTSQATLRVSLRTSTDNQAFQRDVGVDEKGKENAMEEDLLEPGSLEAFEEDGKVPTWTLEVIGEVLEPEEAKRYQFSDFIRSVVFELRRDPELYPDGNTIEWTKPAIHPPSSGFSLTRPGDTDVALSISLHLTVPPAPTSAGAPASLLDAARYKLSPALSAMLGGLGGAPGATVGKAEVAGVVWRYVKANGLWEPGGAPGSAGWFNCEGEMGKVFGVQKLTFSQLPERLAPHLLPPDPVLIEFTVPVDKASYSHTVSWDVPVHFPLPRPNLLNVLSSFSSHTPTNPNPSLAQLAQLDTQSTSILVRIDQSRLKRDFLEAFADDPATFITRWCESQARDLAEIVGERDWDLEDLVGPAAAIVGKELGDTLVGVTNKRERLERAVRAYVSHKVAVPAGTVPGLPQGQQQQGANAGTSGIGAMQLPLGLSSTGRM</sequence>
<feature type="compositionally biased region" description="Gly residues" evidence="1">
    <location>
        <begin position="1"/>
        <end position="27"/>
    </location>
</feature>
<dbReference type="Gene3D" id="1.10.245.10">
    <property type="entry name" value="SWIB/MDM2 domain"/>
    <property type="match status" value="1"/>
</dbReference>
<evidence type="ECO:0000313" key="3">
    <source>
        <dbReference type="EMBL" id="KXS17713.1"/>
    </source>
</evidence>
<organism evidence="3 4">
    <name type="scientific">Gonapodya prolifera (strain JEL478)</name>
    <name type="common">Monoblepharis prolifera</name>
    <dbReference type="NCBI Taxonomy" id="1344416"/>
    <lineage>
        <taxon>Eukaryota</taxon>
        <taxon>Fungi</taxon>
        <taxon>Fungi incertae sedis</taxon>
        <taxon>Chytridiomycota</taxon>
        <taxon>Chytridiomycota incertae sedis</taxon>
        <taxon>Monoblepharidomycetes</taxon>
        <taxon>Monoblepharidales</taxon>
        <taxon>Gonapodyaceae</taxon>
        <taxon>Gonapodya</taxon>
    </lineage>
</organism>
<proteinExistence type="predicted"/>
<dbReference type="STRING" id="1344416.A0A139AMG2"/>
<gene>
    <name evidence="3" type="ORF">M427DRAFT_30191</name>
</gene>